<organism evidence="1">
    <name type="scientific">Aegilops tauschii</name>
    <name type="common">Tausch's goatgrass</name>
    <name type="synonym">Aegilops squarrosa</name>
    <dbReference type="NCBI Taxonomy" id="37682"/>
    <lineage>
        <taxon>Eukaryota</taxon>
        <taxon>Viridiplantae</taxon>
        <taxon>Streptophyta</taxon>
        <taxon>Embryophyta</taxon>
        <taxon>Tracheophyta</taxon>
        <taxon>Spermatophyta</taxon>
        <taxon>Magnoliopsida</taxon>
        <taxon>Liliopsida</taxon>
        <taxon>Poales</taxon>
        <taxon>Poaceae</taxon>
        <taxon>BOP clade</taxon>
        <taxon>Pooideae</taxon>
        <taxon>Triticodae</taxon>
        <taxon>Triticeae</taxon>
        <taxon>Triticinae</taxon>
        <taxon>Aegilops</taxon>
    </lineage>
</organism>
<protein>
    <submittedName>
        <fullName evidence="1">Uncharacterized protein</fullName>
    </submittedName>
</protein>
<name>M8BJ15_AEGTA</name>
<sequence length="51" mass="5660">MGVLGPAHLAGGRHDWLNILCQREMCYVIQTGLNMLDVQFVKAQMTLGDTI</sequence>
<dbReference type="EnsemblPlants" id="EMT21728">
    <property type="protein sequence ID" value="EMT21728"/>
    <property type="gene ID" value="F775_01756"/>
</dbReference>
<accession>M8BJ15</accession>
<evidence type="ECO:0000313" key="1">
    <source>
        <dbReference type="EnsemblPlants" id="EMT21728"/>
    </source>
</evidence>
<proteinExistence type="predicted"/>
<dbReference type="AlphaFoldDB" id="M8BJ15"/>
<reference evidence="1" key="1">
    <citation type="submission" date="2015-06" db="UniProtKB">
        <authorList>
            <consortium name="EnsemblPlants"/>
        </authorList>
    </citation>
    <scope>IDENTIFICATION</scope>
</reference>